<evidence type="ECO:0000313" key="11">
    <source>
        <dbReference type="EMBL" id="CAL1674360.1"/>
    </source>
</evidence>
<evidence type="ECO:0000256" key="9">
    <source>
        <dbReference type="ARBA" id="ARBA00023224"/>
    </source>
</evidence>
<feature type="transmembrane region" description="Helical" evidence="10">
    <location>
        <begin position="288"/>
        <end position="309"/>
    </location>
</feature>
<keyword evidence="7 10" id="KW-0472">Membrane</keyword>
<dbReference type="GO" id="GO:0005886">
    <property type="term" value="C:plasma membrane"/>
    <property type="evidence" value="ECO:0007669"/>
    <property type="project" value="UniProtKB-SubCell"/>
</dbReference>
<dbReference type="GO" id="GO:0007165">
    <property type="term" value="P:signal transduction"/>
    <property type="evidence" value="ECO:0007669"/>
    <property type="project" value="UniProtKB-KW"/>
</dbReference>
<evidence type="ECO:0000256" key="4">
    <source>
        <dbReference type="ARBA" id="ARBA00022692"/>
    </source>
</evidence>
<evidence type="ECO:0000313" key="12">
    <source>
        <dbReference type="Proteomes" id="UP001497644"/>
    </source>
</evidence>
<accession>A0AAV2N443</accession>
<dbReference type="AlphaFoldDB" id="A0AAV2N443"/>
<name>A0AAV2N443_9HYME</name>
<dbReference type="EMBL" id="OZ034824">
    <property type="protein sequence ID" value="CAL1674360.1"/>
    <property type="molecule type" value="Genomic_DNA"/>
</dbReference>
<comment type="subcellular location">
    <subcellularLocation>
        <location evidence="1 10">Cell membrane</location>
        <topology evidence="1 10">Multi-pass membrane protein</topology>
    </subcellularLocation>
</comment>
<keyword evidence="5 10" id="KW-0552">Olfaction</keyword>
<protein>
    <recommendedName>
        <fullName evidence="10">Odorant receptor</fullName>
    </recommendedName>
</protein>
<keyword evidence="2" id="KW-1003">Cell membrane</keyword>
<evidence type="ECO:0000256" key="10">
    <source>
        <dbReference type="RuleBase" id="RU351113"/>
    </source>
</evidence>
<sequence length="384" mass="43679">MQTTLSRLVRFGLHIYGIWPYAPSTLLFRLYWIMMLSTAQVFQYGYVIVNIHMDDFSQFMDGVSSAMASSLLYIKLVLLWTNQRTFFDLLQMMSADWQDHITSRYNSRVMTKTANIAHRASRWIIGLQIGSVVTYSAGVLAANIDNPERVEPYKRELILKMALPFNISTNSIYLAVQGVQFYHLFFVGCGITIINSLLVTLILHVSGQIDILRERLMKAFSKNATDSTEEISMQSLITKHQQIIVFSESIENLYTYIAFMMLLSDTLIICCLGYVIVTSLNAPNAAAILVKSVLFYITMNLEAFIYCLSGEYLSAKSKMIGNAAYDSLWYDFPAKESRIILFVIIRSQKRLTITSAKIMDLCLERFTSVVKASASYLSLLLAMY</sequence>
<dbReference type="Pfam" id="PF02949">
    <property type="entry name" value="7tm_6"/>
    <property type="match status" value="1"/>
</dbReference>
<feature type="transmembrane region" description="Helical" evidence="10">
    <location>
        <begin position="182"/>
        <end position="205"/>
    </location>
</feature>
<reference evidence="11 12" key="1">
    <citation type="submission" date="2024-04" db="EMBL/GenBank/DDBJ databases">
        <authorList>
            <consortium name="Molecular Ecology Group"/>
        </authorList>
    </citation>
    <scope>NUCLEOTIDE SEQUENCE [LARGE SCALE GENOMIC DNA]</scope>
</reference>
<dbReference type="GO" id="GO:0004984">
    <property type="term" value="F:olfactory receptor activity"/>
    <property type="evidence" value="ECO:0007669"/>
    <property type="project" value="InterPro"/>
</dbReference>
<evidence type="ECO:0000256" key="6">
    <source>
        <dbReference type="ARBA" id="ARBA00022989"/>
    </source>
</evidence>
<keyword evidence="12" id="KW-1185">Reference proteome</keyword>
<dbReference type="PANTHER" id="PTHR21137">
    <property type="entry name" value="ODORANT RECEPTOR"/>
    <property type="match status" value="1"/>
</dbReference>
<evidence type="ECO:0000256" key="5">
    <source>
        <dbReference type="ARBA" id="ARBA00022725"/>
    </source>
</evidence>
<evidence type="ECO:0000256" key="7">
    <source>
        <dbReference type="ARBA" id="ARBA00023136"/>
    </source>
</evidence>
<feature type="transmembrane region" description="Helical" evidence="10">
    <location>
        <begin position="123"/>
        <end position="145"/>
    </location>
</feature>
<organism evidence="11 12">
    <name type="scientific">Lasius platythorax</name>
    <dbReference type="NCBI Taxonomy" id="488582"/>
    <lineage>
        <taxon>Eukaryota</taxon>
        <taxon>Metazoa</taxon>
        <taxon>Ecdysozoa</taxon>
        <taxon>Arthropoda</taxon>
        <taxon>Hexapoda</taxon>
        <taxon>Insecta</taxon>
        <taxon>Pterygota</taxon>
        <taxon>Neoptera</taxon>
        <taxon>Endopterygota</taxon>
        <taxon>Hymenoptera</taxon>
        <taxon>Apocrita</taxon>
        <taxon>Aculeata</taxon>
        <taxon>Formicoidea</taxon>
        <taxon>Formicidae</taxon>
        <taxon>Formicinae</taxon>
        <taxon>Lasius</taxon>
        <taxon>Lasius</taxon>
    </lineage>
</organism>
<comment type="caution">
    <text evidence="10">Lacks conserved residue(s) required for the propagation of feature annotation.</text>
</comment>
<dbReference type="PANTHER" id="PTHR21137:SF35">
    <property type="entry name" value="ODORANT RECEPTOR 19A-RELATED"/>
    <property type="match status" value="1"/>
</dbReference>
<comment type="similarity">
    <text evidence="10">Belongs to the insect chemoreceptor superfamily. Heteromeric odorant receptor channel (TC 1.A.69) family.</text>
</comment>
<feature type="transmembrane region" description="Helical" evidence="10">
    <location>
        <begin position="253"/>
        <end position="276"/>
    </location>
</feature>
<keyword evidence="9 10" id="KW-0807">Transducer</keyword>
<feature type="transmembrane region" description="Helical" evidence="10">
    <location>
        <begin position="63"/>
        <end position="81"/>
    </location>
</feature>
<evidence type="ECO:0000256" key="3">
    <source>
        <dbReference type="ARBA" id="ARBA00022606"/>
    </source>
</evidence>
<evidence type="ECO:0000256" key="1">
    <source>
        <dbReference type="ARBA" id="ARBA00004651"/>
    </source>
</evidence>
<dbReference type="GO" id="GO:0005549">
    <property type="term" value="F:odorant binding"/>
    <property type="evidence" value="ECO:0007669"/>
    <property type="project" value="InterPro"/>
</dbReference>
<proteinExistence type="inferred from homology"/>
<keyword evidence="8 10" id="KW-0675">Receptor</keyword>
<keyword evidence="3 10" id="KW-0716">Sensory transduction</keyword>
<dbReference type="Proteomes" id="UP001497644">
    <property type="component" value="Chromosome 1"/>
</dbReference>
<evidence type="ECO:0000256" key="2">
    <source>
        <dbReference type="ARBA" id="ARBA00022475"/>
    </source>
</evidence>
<keyword evidence="4 10" id="KW-0812">Transmembrane</keyword>
<keyword evidence="6 10" id="KW-1133">Transmembrane helix</keyword>
<dbReference type="InterPro" id="IPR004117">
    <property type="entry name" value="7tm6_olfct_rcpt"/>
</dbReference>
<evidence type="ECO:0000256" key="8">
    <source>
        <dbReference type="ARBA" id="ARBA00023170"/>
    </source>
</evidence>
<gene>
    <name evidence="11" type="ORF">LPLAT_LOCUS1044</name>
</gene>